<accession>A0A813PZI2</accession>
<proteinExistence type="predicted"/>
<reference evidence="4" key="1">
    <citation type="submission" date="2021-02" db="EMBL/GenBank/DDBJ databases">
        <authorList>
            <person name="Nowell W R."/>
        </authorList>
    </citation>
    <scope>NUCLEOTIDE SEQUENCE</scope>
</reference>
<feature type="coiled-coil region" evidence="3">
    <location>
        <begin position="33"/>
        <end position="60"/>
    </location>
</feature>
<evidence type="ECO:0000313" key="4">
    <source>
        <dbReference type="EMBL" id="CAF0760542.1"/>
    </source>
</evidence>
<dbReference type="PANTHER" id="PTHR24104">
    <property type="entry name" value="E3 UBIQUITIN-PROTEIN LIGASE NHLRC1-RELATED"/>
    <property type="match status" value="1"/>
</dbReference>
<comment type="caution">
    <text evidence="4">The sequence shown here is derived from an EMBL/GenBank/DDBJ whole genome shotgun (WGS) entry which is preliminary data.</text>
</comment>
<dbReference type="GO" id="GO:0008270">
    <property type="term" value="F:zinc ion binding"/>
    <property type="evidence" value="ECO:0007669"/>
    <property type="project" value="UniProtKB-KW"/>
</dbReference>
<evidence type="ECO:0000256" key="2">
    <source>
        <dbReference type="PROSITE-ProRule" id="PRU00504"/>
    </source>
</evidence>
<evidence type="ECO:0000313" key="5">
    <source>
        <dbReference type="EMBL" id="CAF4156698.1"/>
    </source>
</evidence>
<sequence length="481" mass="53563">MATAAATGKARCVTCGKEKSTVRCDGCSQPFCYNHLIEHRQELDKQLDEIEVNRDLFRQTLTEQSAKPENQTLMKQIDEWEQDSIDKIRQTANEARQLILRHTNEYLTEIETKLDTLTKQLRESREENDFFETDLQRWNTQLTQMSNELDNPSTITIQQGLTPLITTIRVDVSVSSHLPNLGMDAKWMKHGITVAGGNGEGYGNDQLSSPYRFYIDEDETMYIADYHNHRIVEWKRGAPNGKVVAGGNGAGIQDNQLSSPTSVIVDKVNDCFIISDCGNQRVIRWPRQNGTSGQTIISNVNCYGLTMDNEGRLYVCDNVKHEVRRWKMGDTNGILVAGGNGQGNRLDQLNTPWSIFVDGENSLYIAECGNDRVTKWMKDAKEGIVVAGGQGPGNGLTQLSSPLGLTVDRLGSVYVADCGSSRVVRWCKGATQGSIIVGDIKSGAGANQLNNPLDLSFDRQGNLYVVDYNNHRVQKFNIESS</sequence>
<dbReference type="EMBL" id="CAJOAZ010007198">
    <property type="protein sequence ID" value="CAF4156698.1"/>
    <property type="molecule type" value="Genomic_DNA"/>
</dbReference>
<keyword evidence="3" id="KW-0175">Coiled coil</keyword>
<evidence type="ECO:0000256" key="3">
    <source>
        <dbReference type="SAM" id="Coils"/>
    </source>
</evidence>
<feature type="repeat" description="NHL" evidence="2">
    <location>
        <begin position="443"/>
        <end position="479"/>
    </location>
</feature>
<organism evidence="4 6">
    <name type="scientific">Adineta steineri</name>
    <dbReference type="NCBI Taxonomy" id="433720"/>
    <lineage>
        <taxon>Eukaryota</taxon>
        <taxon>Metazoa</taxon>
        <taxon>Spiralia</taxon>
        <taxon>Gnathifera</taxon>
        <taxon>Rotifera</taxon>
        <taxon>Eurotatoria</taxon>
        <taxon>Bdelloidea</taxon>
        <taxon>Adinetida</taxon>
        <taxon>Adinetidae</taxon>
        <taxon>Adineta</taxon>
    </lineage>
</organism>
<evidence type="ECO:0000313" key="6">
    <source>
        <dbReference type="Proteomes" id="UP000663845"/>
    </source>
</evidence>
<dbReference type="AlphaFoldDB" id="A0A813PZI2"/>
<dbReference type="SUPFAM" id="SSF101898">
    <property type="entry name" value="NHL repeat"/>
    <property type="match status" value="1"/>
</dbReference>
<protein>
    <submittedName>
        <fullName evidence="4">Uncharacterized protein</fullName>
    </submittedName>
</protein>
<gene>
    <name evidence="4" type="ORF">JYZ213_LOCUS3034</name>
    <name evidence="5" type="ORF">OXD698_LOCUS38378</name>
</gene>
<dbReference type="CDD" id="cd05819">
    <property type="entry name" value="NHL"/>
    <property type="match status" value="1"/>
</dbReference>
<dbReference type="Gene3D" id="2.120.10.30">
    <property type="entry name" value="TolB, C-terminal domain"/>
    <property type="match status" value="1"/>
</dbReference>
<dbReference type="Proteomes" id="UP000663845">
    <property type="component" value="Unassembled WGS sequence"/>
</dbReference>
<dbReference type="PROSITE" id="PS51125">
    <property type="entry name" value="NHL"/>
    <property type="match status" value="1"/>
</dbReference>
<dbReference type="InterPro" id="IPR011042">
    <property type="entry name" value="6-blade_b-propeller_TolB-like"/>
</dbReference>
<keyword evidence="1" id="KW-0677">Repeat</keyword>
<dbReference type="PANTHER" id="PTHR24104:SF25">
    <property type="entry name" value="PROTEIN LIN-41"/>
    <property type="match status" value="1"/>
</dbReference>
<dbReference type="Gene3D" id="2.40.10.500">
    <property type="match status" value="1"/>
</dbReference>
<dbReference type="EMBL" id="CAJNOG010000016">
    <property type="protein sequence ID" value="CAF0760542.1"/>
    <property type="molecule type" value="Genomic_DNA"/>
</dbReference>
<feature type="coiled-coil region" evidence="3">
    <location>
        <begin position="85"/>
        <end position="141"/>
    </location>
</feature>
<dbReference type="Pfam" id="PF01436">
    <property type="entry name" value="NHL"/>
    <property type="match status" value="2"/>
</dbReference>
<evidence type="ECO:0000256" key="1">
    <source>
        <dbReference type="ARBA" id="ARBA00022737"/>
    </source>
</evidence>
<dbReference type="Proteomes" id="UP000663844">
    <property type="component" value="Unassembled WGS sequence"/>
</dbReference>
<dbReference type="InterPro" id="IPR050952">
    <property type="entry name" value="TRIM-NHL_E3_ligases"/>
</dbReference>
<dbReference type="InterPro" id="IPR001258">
    <property type="entry name" value="NHL_repeat"/>
</dbReference>
<name>A0A813PZI2_9BILA</name>